<dbReference type="GO" id="GO:0016787">
    <property type="term" value="F:hydrolase activity"/>
    <property type="evidence" value="ECO:0007669"/>
    <property type="project" value="UniProtKB-KW"/>
</dbReference>
<feature type="domain" description="BD-FAE-like" evidence="2">
    <location>
        <begin position="56"/>
        <end position="243"/>
    </location>
</feature>
<keyword evidence="4" id="KW-1185">Reference proteome</keyword>
<accession>A0A842HYD0</accession>
<dbReference type="InterPro" id="IPR049492">
    <property type="entry name" value="BD-FAE-like_dom"/>
</dbReference>
<dbReference type="Gene3D" id="3.40.50.1820">
    <property type="entry name" value="alpha/beta hydrolase"/>
    <property type="match status" value="1"/>
</dbReference>
<sequence length="288" mass="30558">MLRLLLLLILLVIAAGAVMAFTADRLMLFNWMVPKDAGSEQVARDIAYGRDARQRLDIYAPQGVDADAALPVIVFLHGGGWRSGDKAGYAFAGRAFAARGFVTVVANYRLAPDHPFPDFVEDAAAAVLWTEANIRARGGDPGRLVLVGHSAGAHIAGLLAMDGRWLGEAGHRAIAGWVGMAGPYDFLPLDTPATRGAFGNATDLAATQPINFADAGDPPALLLHGDADETVRPFHSERLAARLEAAGVPVTLRSYAGIGHIRIMTALSRWTRGSAPSLDDITAFVRSL</sequence>
<keyword evidence="1 3" id="KW-0378">Hydrolase</keyword>
<dbReference type="PANTHER" id="PTHR48081">
    <property type="entry name" value="AB HYDROLASE SUPERFAMILY PROTEIN C4A8.06C"/>
    <property type="match status" value="1"/>
</dbReference>
<evidence type="ECO:0000256" key="1">
    <source>
        <dbReference type="ARBA" id="ARBA00022801"/>
    </source>
</evidence>
<reference evidence="3 4" key="1">
    <citation type="submission" date="2020-08" db="EMBL/GenBank/DDBJ databases">
        <title>Draft genome sequence of Parasphingopyxis sp. GrpM-11.</title>
        <authorList>
            <person name="Oh J."/>
            <person name="Roh D.-H."/>
        </authorList>
    </citation>
    <scope>NUCLEOTIDE SEQUENCE [LARGE SCALE GENOMIC DNA]</scope>
    <source>
        <strain evidence="3 4">GrpM-11</strain>
    </source>
</reference>
<evidence type="ECO:0000313" key="4">
    <source>
        <dbReference type="Proteomes" id="UP000564378"/>
    </source>
</evidence>
<dbReference type="AlphaFoldDB" id="A0A842HYD0"/>
<protein>
    <submittedName>
        <fullName evidence="3">Alpha/beta hydrolase</fullName>
    </submittedName>
</protein>
<dbReference type="SUPFAM" id="SSF53474">
    <property type="entry name" value="alpha/beta-Hydrolases"/>
    <property type="match status" value="1"/>
</dbReference>
<dbReference type="Proteomes" id="UP000564378">
    <property type="component" value="Unassembled WGS sequence"/>
</dbReference>
<dbReference type="RefSeq" id="WP_185799782.1">
    <property type="nucleotide sequence ID" value="NZ_JACJVJ010000001.1"/>
</dbReference>
<dbReference type="Pfam" id="PF20434">
    <property type="entry name" value="BD-FAE"/>
    <property type="match status" value="1"/>
</dbReference>
<dbReference type="EMBL" id="JACJVJ010000001">
    <property type="protein sequence ID" value="MBC2776504.1"/>
    <property type="molecule type" value="Genomic_DNA"/>
</dbReference>
<evidence type="ECO:0000313" key="3">
    <source>
        <dbReference type="EMBL" id="MBC2776504.1"/>
    </source>
</evidence>
<evidence type="ECO:0000259" key="2">
    <source>
        <dbReference type="Pfam" id="PF20434"/>
    </source>
</evidence>
<name>A0A842HYD0_9SPHN</name>
<dbReference type="InterPro" id="IPR050300">
    <property type="entry name" value="GDXG_lipolytic_enzyme"/>
</dbReference>
<dbReference type="PANTHER" id="PTHR48081:SF9">
    <property type="entry name" value="CARBOXYLESTERASE"/>
    <property type="match status" value="1"/>
</dbReference>
<organism evidence="3 4">
    <name type="scientific">Parasphingopyxis marina</name>
    <dbReference type="NCBI Taxonomy" id="2761622"/>
    <lineage>
        <taxon>Bacteria</taxon>
        <taxon>Pseudomonadati</taxon>
        <taxon>Pseudomonadota</taxon>
        <taxon>Alphaproteobacteria</taxon>
        <taxon>Sphingomonadales</taxon>
        <taxon>Sphingomonadaceae</taxon>
        <taxon>Parasphingopyxis</taxon>
    </lineage>
</organism>
<comment type="caution">
    <text evidence="3">The sequence shown here is derived from an EMBL/GenBank/DDBJ whole genome shotgun (WGS) entry which is preliminary data.</text>
</comment>
<gene>
    <name evidence="3" type="ORF">H6P80_02600</name>
</gene>
<dbReference type="InterPro" id="IPR029058">
    <property type="entry name" value="AB_hydrolase_fold"/>
</dbReference>
<proteinExistence type="predicted"/>